<dbReference type="PROSITE" id="PS00108">
    <property type="entry name" value="PROTEIN_KINASE_ST"/>
    <property type="match status" value="1"/>
</dbReference>
<evidence type="ECO:0000256" key="5">
    <source>
        <dbReference type="ARBA" id="ARBA00022777"/>
    </source>
</evidence>
<dbReference type="AlphaFoldDB" id="A0A8H8QPK1"/>
<dbReference type="EC" id="2.7.11.1" evidence="1"/>
<comment type="caution">
    <text evidence="9">The sequence shown here is derived from an EMBL/GenBank/DDBJ whole genome shotgun (WGS) entry which is preliminary data.</text>
</comment>
<dbReference type="EMBL" id="ULHB01000098">
    <property type="protein sequence ID" value="SYW81471.1"/>
    <property type="molecule type" value="Genomic_DNA"/>
</dbReference>
<dbReference type="Pfam" id="PF00069">
    <property type="entry name" value="Pkinase"/>
    <property type="match status" value="2"/>
</dbReference>
<dbReference type="GO" id="GO:0004674">
    <property type="term" value="F:protein serine/threonine kinase activity"/>
    <property type="evidence" value="ECO:0007669"/>
    <property type="project" value="UniProtKB-KW"/>
</dbReference>
<protein>
    <recommendedName>
        <fullName evidence="1">non-specific serine/threonine protein kinase</fullName>
        <ecNumber evidence="1">2.7.11.1</ecNumber>
    </recommendedName>
</protein>
<evidence type="ECO:0000256" key="3">
    <source>
        <dbReference type="ARBA" id="ARBA00022679"/>
    </source>
</evidence>
<dbReference type="SUPFAM" id="SSF56112">
    <property type="entry name" value="Protein kinase-like (PK-like)"/>
    <property type="match status" value="1"/>
</dbReference>
<accession>A0A8H8QPK1</accession>
<feature type="compositionally biased region" description="Low complexity" evidence="7">
    <location>
        <begin position="40"/>
        <end position="71"/>
    </location>
</feature>
<feature type="compositionally biased region" description="Polar residues" evidence="7">
    <location>
        <begin position="9"/>
        <end position="19"/>
    </location>
</feature>
<dbReference type="GO" id="GO:0005524">
    <property type="term" value="F:ATP binding"/>
    <property type="evidence" value="ECO:0007669"/>
    <property type="project" value="UniProtKB-KW"/>
</dbReference>
<dbReference type="Proteomes" id="UP000658997">
    <property type="component" value="Unassembled WGS sequence"/>
</dbReference>
<evidence type="ECO:0000313" key="10">
    <source>
        <dbReference type="Proteomes" id="UP000658997"/>
    </source>
</evidence>
<dbReference type="CDD" id="cd14019">
    <property type="entry name" value="STKc_Cdc7"/>
    <property type="match status" value="1"/>
</dbReference>
<dbReference type="InterPro" id="IPR000719">
    <property type="entry name" value="Prot_kinase_dom"/>
</dbReference>
<dbReference type="InterPro" id="IPR008271">
    <property type="entry name" value="Ser/Thr_kinase_AS"/>
</dbReference>
<keyword evidence="3" id="KW-0808">Transferase</keyword>
<evidence type="ECO:0000256" key="2">
    <source>
        <dbReference type="ARBA" id="ARBA00022527"/>
    </source>
</evidence>
<dbReference type="GO" id="GO:0005634">
    <property type="term" value="C:nucleus"/>
    <property type="evidence" value="ECO:0007669"/>
    <property type="project" value="TreeGrafter"/>
</dbReference>
<organism evidence="9 10">
    <name type="scientific">Ustilago bromivora</name>
    <dbReference type="NCBI Taxonomy" id="307758"/>
    <lineage>
        <taxon>Eukaryota</taxon>
        <taxon>Fungi</taxon>
        <taxon>Dikarya</taxon>
        <taxon>Basidiomycota</taxon>
        <taxon>Ustilaginomycotina</taxon>
        <taxon>Ustilaginomycetes</taxon>
        <taxon>Ustilaginales</taxon>
        <taxon>Ustilaginaceae</taxon>
        <taxon>Ustilago</taxon>
    </lineage>
</organism>
<feature type="region of interest" description="Disordered" evidence="7">
    <location>
        <begin position="155"/>
        <end position="185"/>
    </location>
</feature>
<evidence type="ECO:0000256" key="7">
    <source>
        <dbReference type="SAM" id="MobiDB-lite"/>
    </source>
</evidence>
<feature type="region of interest" description="Disordered" evidence="7">
    <location>
        <begin position="1"/>
        <end position="125"/>
    </location>
</feature>
<name>A0A8H8QPK1_9BASI</name>
<dbReference type="PANTHER" id="PTHR44167">
    <property type="entry name" value="OVARIAN-SPECIFIC SERINE/THREONINE-PROTEIN KINASE LOK-RELATED"/>
    <property type="match status" value="1"/>
</dbReference>
<evidence type="ECO:0000313" key="9">
    <source>
        <dbReference type="EMBL" id="SYW81471.1"/>
    </source>
</evidence>
<gene>
    <name evidence="9" type="ORF">UBRO2_04341</name>
</gene>
<evidence type="ECO:0000256" key="6">
    <source>
        <dbReference type="ARBA" id="ARBA00022840"/>
    </source>
</evidence>
<keyword evidence="10" id="KW-1185">Reference proteome</keyword>
<keyword evidence="4" id="KW-0547">Nucleotide-binding</keyword>
<dbReference type="SMART" id="SM00220">
    <property type="entry name" value="S_TKc"/>
    <property type="match status" value="1"/>
</dbReference>
<evidence type="ECO:0000259" key="8">
    <source>
        <dbReference type="PROSITE" id="PS50011"/>
    </source>
</evidence>
<dbReference type="Gene3D" id="1.10.510.10">
    <property type="entry name" value="Transferase(Phosphotransferase) domain 1"/>
    <property type="match status" value="1"/>
</dbReference>
<feature type="region of interest" description="Disordered" evidence="7">
    <location>
        <begin position="693"/>
        <end position="734"/>
    </location>
</feature>
<keyword evidence="2" id="KW-0723">Serine/threonine-protein kinase</keyword>
<feature type="compositionally biased region" description="Polar residues" evidence="7">
    <location>
        <begin position="80"/>
        <end position="125"/>
    </location>
</feature>
<keyword evidence="6" id="KW-0067">ATP-binding</keyword>
<evidence type="ECO:0000256" key="4">
    <source>
        <dbReference type="ARBA" id="ARBA00022741"/>
    </source>
</evidence>
<dbReference type="GO" id="GO:0044773">
    <property type="term" value="P:mitotic DNA damage checkpoint signaling"/>
    <property type="evidence" value="ECO:0007669"/>
    <property type="project" value="TreeGrafter"/>
</dbReference>
<keyword evidence="5 9" id="KW-0418">Kinase</keyword>
<dbReference type="PANTHER" id="PTHR44167:SF23">
    <property type="entry name" value="CDC7 KINASE, ISOFORM A-RELATED"/>
    <property type="match status" value="1"/>
</dbReference>
<reference evidence="9" key="1">
    <citation type="submission" date="2018-08" db="EMBL/GenBank/DDBJ databases">
        <authorList>
            <person name="Guldener U."/>
        </authorList>
    </citation>
    <scope>NUCLEOTIDE SEQUENCE</scope>
    <source>
        <strain evidence="9">UB2</strain>
    </source>
</reference>
<evidence type="ECO:0000256" key="1">
    <source>
        <dbReference type="ARBA" id="ARBA00012513"/>
    </source>
</evidence>
<feature type="compositionally biased region" description="Acidic residues" evidence="7">
    <location>
        <begin position="155"/>
        <end position="177"/>
    </location>
</feature>
<feature type="domain" description="Protein kinase" evidence="8">
    <location>
        <begin position="213"/>
        <end position="621"/>
    </location>
</feature>
<feature type="region of interest" description="Disordered" evidence="7">
    <location>
        <begin position="416"/>
        <end position="437"/>
    </location>
</feature>
<dbReference type="Gene3D" id="3.30.200.20">
    <property type="entry name" value="Phosphorylase Kinase, domain 1"/>
    <property type="match status" value="1"/>
</dbReference>
<sequence>MTDLHNGALSPSRQIQALQESDRNIDVGSTEIVIPPKTDSAALPSAATLSPSHQTQPHQTQPQHSIPTQQTGDVAPHSNGVGTTPIASDMRQPSPQPQHTVSSVRQPTAYNDTLRANPSHRSAMSQENLKAIPLQTLLQAEDDGTGDELVDATEDADDDLADEEEEEEEDDGEEDIEPSINTSSEDARYMEAMKLQEEIEDLENAIEGLNDYYKVVDRLGEGTFSSVYKAIDLQHFAFDNEDWVGRGPLDPFRKGVCHVALKKIYVTSSPQRIYNELSIMEDLRPAQYVSYLITAFRSEDQIVAVMPYSRHRDFRDYYKEMPLGDFKYYFRCLFSALQNVHEAGIMHRDIKPANFLYDPATGHGTLCDFGLAERFEATEWRGKCHHFCPTPLHPHGTREINRAVDSIYFEPGKPLSTQPAPSDSAASAATSALNGSATTGGAGDGVVASSKLGVMDPPPERVGYLVYDVRQGVRANRAGTRGFRAPEVLLKCQDQTVAIDIWSVGVILLTLLIRRFPVFNSNDDAEALLEIAVIFGKSRMETCAMLHNRIFHCNIPTVSNSTSLTDFIHRLNPDLRNPGNHPNPEQYMQDVADALDMVKSCLHVDCTRRKTAAELLQHPFLRIDPEEEAEEIMDEDAAYVQQEKDFADYYQMADEQLVDAYRQGEVPVNQAYEYDELEDADEDEYVRGEEVVQLRSRRGMQDETGEPVQSDPQHSIQEHEQHQQQQQQQHHHHQPVFMPVSASHTAAATVQHM</sequence>
<dbReference type="InterPro" id="IPR011009">
    <property type="entry name" value="Kinase-like_dom_sf"/>
</dbReference>
<dbReference type="PROSITE" id="PS50011">
    <property type="entry name" value="PROTEIN_KINASE_DOM"/>
    <property type="match status" value="1"/>
</dbReference>
<proteinExistence type="predicted"/>